<feature type="transmembrane region" description="Helical" evidence="1">
    <location>
        <begin position="242"/>
        <end position="262"/>
    </location>
</feature>
<dbReference type="EMBL" id="CAFBIY010000041">
    <property type="protein sequence ID" value="CAB4849696.1"/>
    <property type="molecule type" value="Genomic_DNA"/>
</dbReference>
<feature type="transmembrane region" description="Helical" evidence="1">
    <location>
        <begin position="182"/>
        <end position="198"/>
    </location>
</feature>
<reference evidence="3" key="1">
    <citation type="submission" date="2020-05" db="EMBL/GenBank/DDBJ databases">
        <authorList>
            <person name="Chiriac C."/>
            <person name="Salcher M."/>
            <person name="Ghai R."/>
            <person name="Kavagutti S V."/>
        </authorList>
    </citation>
    <scope>NUCLEOTIDE SEQUENCE</scope>
</reference>
<feature type="transmembrane region" description="Helical" evidence="1">
    <location>
        <begin position="103"/>
        <end position="122"/>
    </location>
</feature>
<sequence>MKAGRRLPVLREWLAVMGTWCVGAFVFFHQVLSSGFERLTGDPGDARLITLLHEHWLEVLRGNQSWRSPNFFHPLTNTLGLSDTFVLDEVLYAPLRLIGLDRYLATQWMLILMSLIGFVGCYRVCSHLIGVQRGAAIACAYVFTFANNLAIQAGHLQLFSVYWVPLIILVGARMFNASTRRSQSSWAALTGLLLGLLVYSTFYIGWFTLLAATMFTLRMTVHLRTRLPERPVRTLAIRCWRPIAAGAAGVTVVMVPFAFTYLPTLDRTGGRSFNEVAALSPTIAELFNVGDKNVVWGPLLTWLSGDAARLRNVETSTAITPLLFAAIVVCAALIARRCKGDTSVRTAAARSLLTVALIFIVLPVRISNFSLWRAVWMFVPGARALRAIDRIQIVTGLLAVLAIATSAVVLGSGERGPTHRTPRLLLVAGLLLAFEQWNVGHHAQVHHRAEVALIRDAPKPPTTCHSFVILPTEPTSDVVRNIDAMIIAQTWRLPTANGYSGGTPAFWDLAPSAENYVDRVRRWSRYHSLTDVCAYDPAAHSWATGTFT</sequence>
<name>A0A6J6Q327_9ZZZZ</name>
<feature type="transmembrane region" description="Helical" evidence="1">
    <location>
        <begin position="157"/>
        <end position="175"/>
    </location>
</feature>
<feature type="transmembrane region" description="Helical" evidence="1">
    <location>
        <begin position="318"/>
        <end position="335"/>
    </location>
</feature>
<feature type="transmembrane region" description="Helical" evidence="1">
    <location>
        <begin position="347"/>
        <end position="371"/>
    </location>
</feature>
<keyword evidence="1" id="KW-1133">Transmembrane helix</keyword>
<feature type="transmembrane region" description="Helical" evidence="1">
    <location>
        <begin position="12"/>
        <end position="32"/>
    </location>
</feature>
<evidence type="ECO:0000313" key="2">
    <source>
        <dbReference type="EMBL" id="CAB4362574.1"/>
    </source>
</evidence>
<gene>
    <name evidence="3" type="ORF">UFOPK2656_00355</name>
    <name evidence="4" type="ORF">UFOPK3267_00980</name>
    <name evidence="5" type="ORF">UFOPK3651_00123</name>
    <name evidence="2" type="ORF">UFOPK4189_00352</name>
</gene>
<dbReference type="EMBL" id="CAFBMT010000001">
    <property type="protein sequence ID" value="CAB4910262.1"/>
    <property type="molecule type" value="Genomic_DNA"/>
</dbReference>
<dbReference type="EMBL" id="CAEZYF010000002">
    <property type="protein sequence ID" value="CAB4706120.1"/>
    <property type="molecule type" value="Genomic_DNA"/>
</dbReference>
<organism evidence="3">
    <name type="scientific">freshwater metagenome</name>
    <dbReference type="NCBI Taxonomy" id="449393"/>
    <lineage>
        <taxon>unclassified sequences</taxon>
        <taxon>metagenomes</taxon>
        <taxon>ecological metagenomes</taxon>
    </lineage>
</organism>
<keyword evidence="1" id="KW-0812">Transmembrane</keyword>
<proteinExistence type="predicted"/>
<dbReference type="AlphaFoldDB" id="A0A6J6Q327"/>
<evidence type="ECO:0000313" key="3">
    <source>
        <dbReference type="EMBL" id="CAB4706120.1"/>
    </source>
</evidence>
<accession>A0A6J6Q327</accession>
<evidence type="ECO:0000313" key="4">
    <source>
        <dbReference type="EMBL" id="CAB4849696.1"/>
    </source>
</evidence>
<protein>
    <submittedName>
        <fullName evidence="3">Unannotated protein</fullName>
    </submittedName>
</protein>
<feature type="transmembrane region" description="Helical" evidence="1">
    <location>
        <begin position="391"/>
        <end position="410"/>
    </location>
</feature>
<evidence type="ECO:0000256" key="1">
    <source>
        <dbReference type="SAM" id="Phobius"/>
    </source>
</evidence>
<evidence type="ECO:0000313" key="5">
    <source>
        <dbReference type="EMBL" id="CAB4910262.1"/>
    </source>
</evidence>
<dbReference type="EMBL" id="CAESGF010000002">
    <property type="protein sequence ID" value="CAB4362574.1"/>
    <property type="molecule type" value="Genomic_DNA"/>
</dbReference>
<keyword evidence="1" id="KW-0472">Membrane</keyword>